<evidence type="ECO:0000313" key="3">
    <source>
        <dbReference type="EMBL" id="GAA2390131.1"/>
    </source>
</evidence>
<dbReference type="InterPro" id="IPR029069">
    <property type="entry name" value="HotDog_dom_sf"/>
</dbReference>
<name>A0ABN3HX81_9ACTN</name>
<dbReference type="CDD" id="cd00586">
    <property type="entry name" value="4HBT"/>
    <property type="match status" value="1"/>
</dbReference>
<evidence type="ECO:0000256" key="2">
    <source>
        <dbReference type="ARBA" id="ARBA00022801"/>
    </source>
</evidence>
<dbReference type="PANTHER" id="PTHR31793">
    <property type="entry name" value="4-HYDROXYBENZOYL-COA THIOESTERASE FAMILY MEMBER"/>
    <property type="match status" value="1"/>
</dbReference>
<sequence>MIAYQHRVRYHETDTQTFLFNARYMELADVAMTEWFRAIGHPYPGLLDDGLDPSVVKAEITFSRPAKFDDVIDVDVTCLSVGRSSFSLRFAMSRGGEPVSEVRLVYVNVDTATERSRPLPESVAHTLRGLAEPSPTAAHGGAE</sequence>
<dbReference type="PANTHER" id="PTHR31793:SF27">
    <property type="entry name" value="NOVEL THIOESTERASE SUPERFAMILY DOMAIN AND SAPOSIN A-TYPE DOMAIN CONTAINING PROTEIN (0610012H03RIK)"/>
    <property type="match status" value="1"/>
</dbReference>
<dbReference type="Pfam" id="PF13279">
    <property type="entry name" value="4HBT_2"/>
    <property type="match status" value="1"/>
</dbReference>
<dbReference type="InterPro" id="IPR050563">
    <property type="entry name" value="4-hydroxybenzoyl-CoA_TE"/>
</dbReference>
<dbReference type="Proteomes" id="UP001501170">
    <property type="component" value="Unassembled WGS sequence"/>
</dbReference>
<gene>
    <name evidence="3" type="ORF">GCM10009855_32730</name>
</gene>
<dbReference type="PIRSF" id="PIRSF003230">
    <property type="entry name" value="YbgC"/>
    <property type="match status" value="1"/>
</dbReference>
<protein>
    <submittedName>
        <fullName evidence="3">Thioesterase family protein</fullName>
    </submittedName>
</protein>
<dbReference type="EMBL" id="BAAARB010000022">
    <property type="protein sequence ID" value="GAA2390131.1"/>
    <property type="molecule type" value="Genomic_DNA"/>
</dbReference>
<accession>A0ABN3HX81</accession>
<proteinExistence type="inferred from homology"/>
<evidence type="ECO:0000313" key="4">
    <source>
        <dbReference type="Proteomes" id="UP001501170"/>
    </source>
</evidence>
<comment type="caution">
    <text evidence="3">The sequence shown here is derived from an EMBL/GenBank/DDBJ whole genome shotgun (WGS) entry which is preliminary data.</text>
</comment>
<dbReference type="InterPro" id="IPR006684">
    <property type="entry name" value="YbgC/YbaW"/>
</dbReference>
<keyword evidence="2" id="KW-0378">Hydrolase</keyword>
<comment type="similarity">
    <text evidence="1">Belongs to the 4-hydroxybenzoyl-CoA thioesterase family.</text>
</comment>
<dbReference type="SUPFAM" id="SSF54637">
    <property type="entry name" value="Thioesterase/thiol ester dehydrase-isomerase"/>
    <property type="match status" value="1"/>
</dbReference>
<keyword evidence="4" id="KW-1185">Reference proteome</keyword>
<dbReference type="Gene3D" id="3.10.129.10">
    <property type="entry name" value="Hotdog Thioesterase"/>
    <property type="match status" value="1"/>
</dbReference>
<organism evidence="3 4">
    <name type="scientific">Gordonia cholesterolivorans</name>
    <dbReference type="NCBI Taxonomy" id="559625"/>
    <lineage>
        <taxon>Bacteria</taxon>
        <taxon>Bacillati</taxon>
        <taxon>Actinomycetota</taxon>
        <taxon>Actinomycetes</taxon>
        <taxon>Mycobacteriales</taxon>
        <taxon>Gordoniaceae</taxon>
        <taxon>Gordonia</taxon>
    </lineage>
</organism>
<reference evidence="3 4" key="1">
    <citation type="journal article" date="2019" name="Int. J. Syst. Evol. Microbiol.">
        <title>The Global Catalogue of Microorganisms (GCM) 10K type strain sequencing project: providing services to taxonomists for standard genome sequencing and annotation.</title>
        <authorList>
            <consortium name="The Broad Institute Genomics Platform"/>
            <consortium name="The Broad Institute Genome Sequencing Center for Infectious Disease"/>
            <person name="Wu L."/>
            <person name="Ma J."/>
        </authorList>
    </citation>
    <scope>NUCLEOTIDE SEQUENCE [LARGE SCALE GENOMIC DNA]</scope>
    <source>
        <strain evidence="3 4">JCM 16227</strain>
    </source>
</reference>
<evidence type="ECO:0000256" key="1">
    <source>
        <dbReference type="ARBA" id="ARBA00005953"/>
    </source>
</evidence>